<dbReference type="GO" id="GO:0015562">
    <property type="term" value="F:efflux transmembrane transporter activity"/>
    <property type="evidence" value="ECO:0007669"/>
    <property type="project" value="InterPro"/>
</dbReference>
<dbReference type="Gene3D" id="1.20.1600.10">
    <property type="entry name" value="Outer membrane efflux proteins (OEP)"/>
    <property type="match status" value="1"/>
</dbReference>
<dbReference type="PANTHER" id="PTHR30203:SF24">
    <property type="entry name" value="BLR4935 PROTEIN"/>
    <property type="match status" value="1"/>
</dbReference>
<evidence type="ECO:0000256" key="1">
    <source>
        <dbReference type="SAM" id="SignalP"/>
    </source>
</evidence>
<feature type="chain" id="PRO_5013073172" evidence="1">
    <location>
        <begin position="27"/>
        <end position="420"/>
    </location>
</feature>
<proteinExistence type="predicted"/>
<reference evidence="2 3" key="1">
    <citation type="submission" date="2013-04" db="EMBL/GenBank/DDBJ databases">
        <title>Oceanococcus atlanticus 22II-S10r2 Genome Sequencing.</title>
        <authorList>
            <person name="Lai Q."/>
            <person name="Li G."/>
            <person name="Shao Z."/>
        </authorList>
    </citation>
    <scope>NUCLEOTIDE SEQUENCE [LARGE SCALE GENOMIC DNA]</scope>
    <source>
        <strain evidence="2 3">22II-S10r2</strain>
    </source>
</reference>
<organism evidence="2 3">
    <name type="scientific">Oceanococcus atlanticus</name>
    <dbReference type="NCBI Taxonomy" id="1317117"/>
    <lineage>
        <taxon>Bacteria</taxon>
        <taxon>Pseudomonadati</taxon>
        <taxon>Pseudomonadota</taxon>
        <taxon>Gammaproteobacteria</taxon>
        <taxon>Chromatiales</taxon>
        <taxon>Oceanococcaceae</taxon>
        <taxon>Oceanococcus</taxon>
    </lineage>
</organism>
<gene>
    <name evidence="2" type="ORF">ATO7_09102</name>
</gene>
<dbReference type="AlphaFoldDB" id="A0A1Y1SDV5"/>
<comment type="caution">
    <text evidence="2">The sequence shown here is derived from an EMBL/GenBank/DDBJ whole genome shotgun (WGS) entry which is preliminary data.</text>
</comment>
<feature type="signal peptide" evidence="1">
    <location>
        <begin position="1"/>
        <end position="26"/>
    </location>
</feature>
<dbReference type="SUPFAM" id="SSF56954">
    <property type="entry name" value="Outer membrane efflux proteins (OEP)"/>
    <property type="match status" value="1"/>
</dbReference>
<dbReference type="EMBL" id="AQQV01000002">
    <property type="protein sequence ID" value="ORE87186.1"/>
    <property type="molecule type" value="Genomic_DNA"/>
</dbReference>
<dbReference type="OrthoDB" id="9791261at2"/>
<keyword evidence="3" id="KW-1185">Reference proteome</keyword>
<protein>
    <submittedName>
        <fullName evidence="2">Cobalt/zinc/cadmium efflux RND transporter outermembrane protein</fullName>
    </submittedName>
</protein>
<sequence length="420" mass="45563">MFIPLIRGGALLLPSLLAVVAPSASAAEVSLASVLERTQAQHPSLRQIEALRLSRDPRHQAARFSPPKTVTLEFENVAGGGEFADAARLETSLSLGGVLEWPGKPDLRHAQVLSQTEVLALELDQRRRDVLANAASQYVEWAWYEARQALADKAVSLADTALQATQRRRQLGAASQADVQRARLALLDASQQQVQMQTLRDGARRALAMASGDTQWQPTHAAMNWSALPHPPAPADLRAQAEQAPLVAAAHAGYAQAEARLQHEVAQANPDLQWSLGVRHDRDSGDAALLAGFGIALGAARRSQPLQAALRQDLDAAGWAGQASVLDLGAKTAMAGAQLDSLRDEFYAVRDQLQPQAQALLDTTMKGYRDGRYSVLEMTSAQRELLRLEQRKLRIVKDFHQAWIELERVLGQALIQGAAS</sequence>
<dbReference type="RefSeq" id="WP_083561386.1">
    <property type="nucleotide sequence ID" value="NZ_AQQV01000002.1"/>
</dbReference>
<evidence type="ECO:0000313" key="3">
    <source>
        <dbReference type="Proteomes" id="UP000192342"/>
    </source>
</evidence>
<dbReference type="PANTHER" id="PTHR30203">
    <property type="entry name" value="OUTER MEMBRANE CATION EFFLUX PROTEIN"/>
    <property type="match status" value="1"/>
</dbReference>
<name>A0A1Y1SDV5_9GAMM</name>
<keyword evidence="1" id="KW-0732">Signal</keyword>
<dbReference type="Proteomes" id="UP000192342">
    <property type="component" value="Unassembled WGS sequence"/>
</dbReference>
<dbReference type="STRING" id="1317117.ATO7_09102"/>
<evidence type="ECO:0000313" key="2">
    <source>
        <dbReference type="EMBL" id="ORE87186.1"/>
    </source>
</evidence>
<accession>A0A1Y1SDV5</accession>
<dbReference type="InterPro" id="IPR010131">
    <property type="entry name" value="MdtP/NodT-like"/>
</dbReference>